<dbReference type="InterPro" id="IPR042188">
    <property type="entry name" value="MmgE/PrpD_sf_2"/>
</dbReference>
<name>A0ABV5XQB0_9NOCA</name>
<organism evidence="4 5">
    <name type="scientific">Rhodococcus baikonurensis</name>
    <dbReference type="NCBI Taxonomy" id="172041"/>
    <lineage>
        <taxon>Bacteria</taxon>
        <taxon>Bacillati</taxon>
        <taxon>Actinomycetota</taxon>
        <taxon>Actinomycetes</taxon>
        <taxon>Mycobacteriales</taxon>
        <taxon>Nocardiaceae</taxon>
        <taxon>Rhodococcus</taxon>
        <taxon>Rhodococcus erythropolis group</taxon>
    </lineage>
</organism>
<evidence type="ECO:0000259" key="3">
    <source>
        <dbReference type="Pfam" id="PF19305"/>
    </source>
</evidence>
<dbReference type="InterPro" id="IPR045336">
    <property type="entry name" value="MmgE_PrpD_N"/>
</dbReference>
<feature type="domain" description="MmgE/PrpD C-terminal" evidence="3">
    <location>
        <begin position="271"/>
        <end position="443"/>
    </location>
</feature>
<feature type="domain" description="MmgE/PrpD N-terminal" evidence="2">
    <location>
        <begin position="19"/>
        <end position="247"/>
    </location>
</feature>
<evidence type="ECO:0000256" key="1">
    <source>
        <dbReference type="ARBA" id="ARBA00006174"/>
    </source>
</evidence>
<evidence type="ECO:0000313" key="5">
    <source>
        <dbReference type="Proteomes" id="UP001589587"/>
    </source>
</evidence>
<dbReference type="SUPFAM" id="SSF103378">
    <property type="entry name" value="2-methylcitrate dehydratase PrpD"/>
    <property type="match status" value="1"/>
</dbReference>
<proteinExistence type="inferred from homology"/>
<comment type="caution">
    <text evidence="4">The sequence shown here is derived from an EMBL/GenBank/DDBJ whole genome shotgun (WGS) entry which is preliminary data.</text>
</comment>
<protein>
    <submittedName>
        <fullName evidence="4">MmgE/PrpD family protein</fullName>
    </submittedName>
</protein>
<dbReference type="Gene3D" id="3.30.1330.120">
    <property type="entry name" value="2-methylcitrate dehydratase PrpD"/>
    <property type="match status" value="1"/>
</dbReference>
<comment type="similarity">
    <text evidence="1">Belongs to the PrpD family.</text>
</comment>
<dbReference type="InterPro" id="IPR036148">
    <property type="entry name" value="MmgE/PrpD_sf"/>
</dbReference>
<dbReference type="Gene3D" id="1.10.4100.10">
    <property type="entry name" value="2-methylcitrate dehydratase PrpD"/>
    <property type="match status" value="1"/>
</dbReference>
<dbReference type="PANTHER" id="PTHR16943">
    <property type="entry name" value="2-METHYLCITRATE DEHYDRATASE-RELATED"/>
    <property type="match status" value="1"/>
</dbReference>
<dbReference type="RefSeq" id="WP_378376771.1">
    <property type="nucleotide sequence ID" value="NZ_JBHMAS010000088.1"/>
</dbReference>
<dbReference type="InterPro" id="IPR042183">
    <property type="entry name" value="MmgE/PrpD_sf_1"/>
</dbReference>
<dbReference type="Pfam" id="PF19305">
    <property type="entry name" value="MmgE_PrpD_C"/>
    <property type="match status" value="1"/>
</dbReference>
<dbReference type="InterPro" id="IPR005656">
    <property type="entry name" value="MmgE_PrpD"/>
</dbReference>
<dbReference type="Proteomes" id="UP001589587">
    <property type="component" value="Unassembled WGS sequence"/>
</dbReference>
<keyword evidence="5" id="KW-1185">Reference proteome</keyword>
<dbReference type="EMBL" id="JBHMAS010000088">
    <property type="protein sequence ID" value="MFB9784293.1"/>
    <property type="molecule type" value="Genomic_DNA"/>
</dbReference>
<dbReference type="InterPro" id="IPR045337">
    <property type="entry name" value="MmgE_PrpD_C"/>
</dbReference>
<sequence length="460" mass="48841">MTEISFARQLARHVTADHKLTAEITDWMKLLLFDYYAITTGGAERDSAVAIRSAVSTAASQDRFFSASIHGTTLWATLDDAALVNGVTAHGLELDDTFEESSLHPAVVVFPAVLALADERGYSAADVLRAAAVGYDVMCSAGVLLGAAESYGRGFHPTGVAGVLGAAAAVSSLFRLDEDQTTHALSLAANLAAGSLEFLSDGSWTKRLNAGHAASGGLRAGKLAAADFTAPETSIEGRDGFLNQYGQGLIEGRRLNLVFGKSALDTSIKFYPCCRYMHGNIDLLCDIHSEYPNLDIDEIESIEVGVIKAGATLVAEPPARKLIVNTPVDAQFNMPFGAAVALATGQATVGQFDDAPAVAAKLKPWLEKVRCYTSERLEATFPASWQAEVSVRFKDGRVIERNEAAFRGAPQDRATREQLVDKAAVLLTPSAAQALDETVQAIELDAPLTGQVVVPQKDSI</sequence>
<dbReference type="Pfam" id="PF03972">
    <property type="entry name" value="MmgE_PrpD_N"/>
    <property type="match status" value="1"/>
</dbReference>
<gene>
    <name evidence="4" type="ORF">ACFFQ6_31825</name>
</gene>
<reference evidence="4 5" key="1">
    <citation type="submission" date="2024-09" db="EMBL/GenBank/DDBJ databases">
        <authorList>
            <person name="Sun Q."/>
            <person name="Mori K."/>
        </authorList>
    </citation>
    <scope>NUCLEOTIDE SEQUENCE [LARGE SCALE GENOMIC DNA]</scope>
    <source>
        <strain evidence="4 5">JCM 11411</strain>
    </source>
</reference>
<dbReference type="PANTHER" id="PTHR16943:SF8">
    <property type="entry name" value="2-METHYLCITRATE DEHYDRATASE"/>
    <property type="match status" value="1"/>
</dbReference>
<evidence type="ECO:0000313" key="4">
    <source>
        <dbReference type="EMBL" id="MFB9784293.1"/>
    </source>
</evidence>
<evidence type="ECO:0000259" key="2">
    <source>
        <dbReference type="Pfam" id="PF03972"/>
    </source>
</evidence>
<accession>A0ABV5XQB0</accession>